<keyword evidence="1" id="KW-0732">Signal</keyword>
<dbReference type="Proteomes" id="UP000581206">
    <property type="component" value="Unassembled WGS sequence"/>
</dbReference>
<dbReference type="RefSeq" id="WP_168631469.1">
    <property type="nucleotide sequence ID" value="NZ_BONL01000019.1"/>
</dbReference>
<evidence type="ECO:0008006" key="4">
    <source>
        <dbReference type="Google" id="ProtNLM"/>
    </source>
</evidence>
<sequence length="178" mass="18892">MPRSVKGAAAGVAVLVILAGCAAPGSVTPATTAPSEPSTGYPTLGPADVASEDLDALVDPEAREVVPTWTEESRRAALDVAMAAMQAWARPDLPHEQWWAGLQGYLSPGAREVVVLTDPANIPVTTVTAVQLPDEGETAYVGWVEADTDDGPWWVLVAWQPDGSWIVDRITRSHEVTR</sequence>
<feature type="chain" id="PRO_5038474779" description="Lipoprotein" evidence="1">
    <location>
        <begin position="23"/>
        <end position="178"/>
    </location>
</feature>
<evidence type="ECO:0000313" key="3">
    <source>
        <dbReference type="Proteomes" id="UP000581206"/>
    </source>
</evidence>
<organism evidence="2 3">
    <name type="scientific">Cellulomonas denverensis</name>
    <dbReference type="NCBI Taxonomy" id="264297"/>
    <lineage>
        <taxon>Bacteria</taxon>
        <taxon>Bacillati</taxon>
        <taxon>Actinomycetota</taxon>
        <taxon>Actinomycetes</taxon>
        <taxon>Micrococcales</taxon>
        <taxon>Cellulomonadaceae</taxon>
        <taxon>Cellulomonas</taxon>
    </lineage>
</organism>
<protein>
    <recommendedName>
        <fullName evidence="4">Lipoprotein</fullName>
    </recommendedName>
</protein>
<name>A0A7X6KYI8_9CELL</name>
<accession>A0A7X6KYI8</accession>
<dbReference type="EMBL" id="JAAXOX010000014">
    <property type="protein sequence ID" value="NKY24334.1"/>
    <property type="molecule type" value="Genomic_DNA"/>
</dbReference>
<evidence type="ECO:0000313" key="2">
    <source>
        <dbReference type="EMBL" id="NKY24334.1"/>
    </source>
</evidence>
<proteinExistence type="predicted"/>
<feature type="signal peptide" evidence="1">
    <location>
        <begin position="1"/>
        <end position="22"/>
    </location>
</feature>
<gene>
    <name evidence="2" type="ORF">HGA03_16830</name>
</gene>
<dbReference type="AlphaFoldDB" id="A0A7X6KYI8"/>
<reference evidence="2 3" key="1">
    <citation type="submission" date="2020-04" db="EMBL/GenBank/DDBJ databases">
        <title>MicrobeNet Type strains.</title>
        <authorList>
            <person name="Nicholson A.C."/>
        </authorList>
    </citation>
    <scope>NUCLEOTIDE SEQUENCE [LARGE SCALE GENOMIC DNA]</scope>
    <source>
        <strain evidence="2 3">ATCC BAA-788</strain>
    </source>
</reference>
<evidence type="ECO:0000256" key="1">
    <source>
        <dbReference type="SAM" id="SignalP"/>
    </source>
</evidence>
<comment type="caution">
    <text evidence="2">The sequence shown here is derived from an EMBL/GenBank/DDBJ whole genome shotgun (WGS) entry which is preliminary data.</text>
</comment>
<dbReference type="PROSITE" id="PS51257">
    <property type="entry name" value="PROKAR_LIPOPROTEIN"/>
    <property type="match status" value="1"/>
</dbReference>
<keyword evidence="3" id="KW-1185">Reference proteome</keyword>